<organism evidence="2 3">
    <name type="scientific">Tribonema minus</name>
    <dbReference type="NCBI Taxonomy" id="303371"/>
    <lineage>
        <taxon>Eukaryota</taxon>
        <taxon>Sar</taxon>
        <taxon>Stramenopiles</taxon>
        <taxon>Ochrophyta</taxon>
        <taxon>PX clade</taxon>
        <taxon>Xanthophyceae</taxon>
        <taxon>Tribonematales</taxon>
        <taxon>Tribonemataceae</taxon>
        <taxon>Tribonema</taxon>
    </lineage>
</organism>
<dbReference type="AlphaFoldDB" id="A0A836CFZ5"/>
<evidence type="ECO:0000313" key="3">
    <source>
        <dbReference type="Proteomes" id="UP000664859"/>
    </source>
</evidence>
<dbReference type="Proteomes" id="UP000664859">
    <property type="component" value="Unassembled WGS sequence"/>
</dbReference>
<keyword evidence="3" id="KW-1185">Reference proteome</keyword>
<dbReference type="OrthoDB" id="447489at2759"/>
<feature type="compositionally biased region" description="Low complexity" evidence="1">
    <location>
        <begin position="146"/>
        <end position="157"/>
    </location>
</feature>
<feature type="compositionally biased region" description="Polar residues" evidence="1">
    <location>
        <begin position="249"/>
        <end position="263"/>
    </location>
</feature>
<feature type="region of interest" description="Disordered" evidence="1">
    <location>
        <begin position="138"/>
        <end position="177"/>
    </location>
</feature>
<sequence>MADMEAVREARARQEHAVAYMAHREAERKQRSEEQHIAKRIAYAANEQESKKARKEPVAKADTAAVPVNELPLEVKTVDLSDPREREEHALAYFAYTQRLAEERRAAKRAAEAAREQVSNTPAPLLVAPKAATVCDNKDSCSARSTAPTQQVPTTAQSDSYEPEPPTSCASTPSEQPVEVKAINLGDAWERQEHCLAYFTYTQQLAQERRAAKRAAETAKVQVSNMPEPLLIAPKTAIVRNNMDSCSARSTALTEQASTTAQPDSYEPEHPTSCAGTPSKPPVEVKTVNLWDAREQEEHALAYFAYTQRCAEERRAAKRAAETAKEQARYNAQEDPACDTVMGCSAHATAPTQQVAHAAPSDSAGPEAINMRVIRDLGKLPPAVKKLTFCELMMQFMEWKYDINDQVEPQCTYVYRQLAEQMRMFECRLLLKNGQSTPPYIEIWCGDVVPPSQQTSLATQPVLAAAQRSSPTAQPVLVPAQQSLAPVQAKLAAAQRSLANDQLDCAEPHAAMTCATTKQCSYCQIEKALTSFHKDKRSVDERSSACRECHARMRRLKSRNGFISRLVANSKSSSKHRGMNQHELTAAELGAICSAQGDRCIYSGLPVNFSMMSDWQASLERLDDNIDYRVANCALCALEFNVAAGWTAAKAKYAATHTDSIEPATVEANMREALLQPPKKRRAARRLFQREEGGVTLTLCNVCKVWKLQQKFQTSNRATCSACRGRRQNEIGSTWRGALRRLVANANSSCKMPTREARGLVCEITFEDVVGMYREQRGACLYSGIPLAKAGDWKVSLERRDVRIGYTLQNTCLIAAEFQGIDHTAHSIIESTGSGAWTRQKYLFFRANYNPANVPTTLRSNSC</sequence>
<evidence type="ECO:0000313" key="2">
    <source>
        <dbReference type="EMBL" id="KAG5184134.1"/>
    </source>
</evidence>
<protein>
    <submittedName>
        <fullName evidence="2">Uncharacterized protein</fullName>
    </submittedName>
</protein>
<name>A0A836CFZ5_9STRA</name>
<feature type="region of interest" description="Disordered" evidence="1">
    <location>
        <begin position="249"/>
        <end position="281"/>
    </location>
</feature>
<gene>
    <name evidence="2" type="ORF">JKP88DRAFT_315713</name>
</gene>
<reference evidence="2" key="1">
    <citation type="submission" date="2021-02" db="EMBL/GenBank/DDBJ databases">
        <title>First Annotated Genome of the Yellow-green Alga Tribonema minus.</title>
        <authorList>
            <person name="Mahan K.M."/>
        </authorList>
    </citation>
    <scope>NUCLEOTIDE SEQUENCE</scope>
    <source>
        <strain evidence="2">UTEX B ZZ1240</strain>
    </source>
</reference>
<dbReference type="EMBL" id="JAFCMP010000179">
    <property type="protein sequence ID" value="KAG5184134.1"/>
    <property type="molecule type" value="Genomic_DNA"/>
</dbReference>
<evidence type="ECO:0000256" key="1">
    <source>
        <dbReference type="SAM" id="MobiDB-lite"/>
    </source>
</evidence>
<proteinExistence type="predicted"/>
<comment type="caution">
    <text evidence="2">The sequence shown here is derived from an EMBL/GenBank/DDBJ whole genome shotgun (WGS) entry which is preliminary data.</text>
</comment>
<accession>A0A836CFZ5</accession>